<proteinExistence type="predicted"/>
<evidence type="ECO:0000313" key="2">
    <source>
        <dbReference type="Proteomes" id="UP000824469"/>
    </source>
</evidence>
<dbReference type="EMBL" id="JAHRHJ020000006">
    <property type="protein sequence ID" value="KAH9313073.1"/>
    <property type="molecule type" value="Genomic_DNA"/>
</dbReference>
<dbReference type="Proteomes" id="UP000824469">
    <property type="component" value="Unassembled WGS sequence"/>
</dbReference>
<evidence type="ECO:0000313" key="1">
    <source>
        <dbReference type="EMBL" id="KAH9313073.1"/>
    </source>
</evidence>
<dbReference type="AlphaFoldDB" id="A0AA38G0U6"/>
<accession>A0AA38G0U6</accession>
<feature type="non-terminal residue" evidence="1">
    <location>
        <position position="360"/>
    </location>
</feature>
<gene>
    <name evidence="1" type="ORF">KI387_028108</name>
</gene>
<keyword evidence="2" id="KW-1185">Reference proteome</keyword>
<name>A0AA38G0U6_TAXCH</name>
<sequence>FEIPNNDFEYLRALMIKKYDGGVPSEEDRQLLMNDVVAQEKDYNTRSKVVKGVGPQANPKTPLLIIIPKEAPKREELAKISVVPRKNYSLPHAQATKNPLPYDESICLPSNASLPKSVPYDTAQVLSQIKVSVPIIELRIPEHKKRAFEYLGLKEEKTTPGRNVNVVETPPQIIAGLETPPAVEDLGETPEVYLGTSLVDSQLNFDPFFTTLIIKDRLLHNCMFDSGASCNSLPLEVMNELDIKVTAAYGKCNVMDSREVSIVGCVKGLVVQLASYPRRNLKLDVVIIDCPTKWGMLSSRNWAASFGGSVQMDMSFATIPIEGNLFKLYGEKKMLHLIEDPNNVSYEVLFVDVDANNFSG</sequence>
<organism evidence="1 2">
    <name type="scientific">Taxus chinensis</name>
    <name type="common">Chinese yew</name>
    <name type="synonym">Taxus wallichiana var. chinensis</name>
    <dbReference type="NCBI Taxonomy" id="29808"/>
    <lineage>
        <taxon>Eukaryota</taxon>
        <taxon>Viridiplantae</taxon>
        <taxon>Streptophyta</taxon>
        <taxon>Embryophyta</taxon>
        <taxon>Tracheophyta</taxon>
        <taxon>Spermatophyta</taxon>
        <taxon>Pinopsida</taxon>
        <taxon>Pinidae</taxon>
        <taxon>Conifers II</taxon>
        <taxon>Cupressales</taxon>
        <taxon>Taxaceae</taxon>
        <taxon>Taxus</taxon>
    </lineage>
</organism>
<comment type="caution">
    <text evidence="1">The sequence shown here is derived from an EMBL/GenBank/DDBJ whole genome shotgun (WGS) entry which is preliminary data.</text>
</comment>
<protein>
    <submittedName>
        <fullName evidence="1">Uncharacterized protein</fullName>
    </submittedName>
</protein>
<feature type="non-terminal residue" evidence="1">
    <location>
        <position position="1"/>
    </location>
</feature>
<reference evidence="1 2" key="1">
    <citation type="journal article" date="2021" name="Nat. Plants">
        <title>The Taxus genome provides insights into paclitaxel biosynthesis.</title>
        <authorList>
            <person name="Xiong X."/>
            <person name="Gou J."/>
            <person name="Liao Q."/>
            <person name="Li Y."/>
            <person name="Zhou Q."/>
            <person name="Bi G."/>
            <person name="Li C."/>
            <person name="Du R."/>
            <person name="Wang X."/>
            <person name="Sun T."/>
            <person name="Guo L."/>
            <person name="Liang H."/>
            <person name="Lu P."/>
            <person name="Wu Y."/>
            <person name="Zhang Z."/>
            <person name="Ro D.K."/>
            <person name="Shang Y."/>
            <person name="Huang S."/>
            <person name="Yan J."/>
        </authorList>
    </citation>
    <scope>NUCLEOTIDE SEQUENCE [LARGE SCALE GENOMIC DNA]</scope>
    <source>
        <strain evidence="1">Ta-2019</strain>
    </source>
</reference>